<reference evidence="1 2" key="1">
    <citation type="journal article" date="2018" name="Nat. Biotechnol.">
        <title>A standardized bacterial taxonomy based on genome phylogeny substantially revises the tree of life.</title>
        <authorList>
            <person name="Parks D.H."/>
            <person name="Chuvochina M."/>
            <person name="Waite D.W."/>
            <person name="Rinke C."/>
            <person name="Skarshewski A."/>
            <person name="Chaumeil P.A."/>
            <person name="Hugenholtz P."/>
        </authorList>
    </citation>
    <scope>NUCLEOTIDE SEQUENCE [LARGE SCALE GENOMIC DNA]</scope>
    <source>
        <strain evidence="1">UBA9375</strain>
    </source>
</reference>
<protein>
    <submittedName>
        <fullName evidence="1">DUF1501 domain-containing protein</fullName>
    </submittedName>
</protein>
<evidence type="ECO:0000313" key="1">
    <source>
        <dbReference type="EMBL" id="HCO26698.1"/>
    </source>
</evidence>
<dbReference type="PROSITE" id="PS51318">
    <property type="entry name" value="TAT"/>
    <property type="match status" value="1"/>
</dbReference>
<evidence type="ECO:0000313" key="2">
    <source>
        <dbReference type="Proteomes" id="UP000263642"/>
    </source>
</evidence>
<proteinExistence type="predicted"/>
<dbReference type="InterPro" id="IPR006311">
    <property type="entry name" value="TAT_signal"/>
</dbReference>
<dbReference type="AlphaFoldDB" id="A0A3D3RF21"/>
<name>A0A3D3RF21_9PLAN</name>
<organism evidence="1 2">
    <name type="scientific">Gimesia maris</name>
    <dbReference type="NCBI Taxonomy" id="122"/>
    <lineage>
        <taxon>Bacteria</taxon>
        <taxon>Pseudomonadati</taxon>
        <taxon>Planctomycetota</taxon>
        <taxon>Planctomycetia</taxon>
        <taxon>Planctomycetales</taxon>
        <taxon>Planctomycetaceae</taxon>
        <taxon>Gimesia</taxon>
    </lineage>
</organism>
<feature type="non-terminal residue" evidence="1">
    <location>
        <position position="69"/>
    </location>
</feature>
<dbReference type="EMBL" id="DQAY01000169">
    <property type="protein sequence ID" value="HCO26698.1"/>
    <property type="molecule type" value="Genomic_DNA"/>
</dbReference>
<gene>
    <name evidence="1" type="ORF">DIT97_28160</name>
</gene>
<dbReference type="Proteomes" id="UP000263642">
    <property type="component" value="Unassembled WGS sequence"/>
</dbReference>
<comment type="caution">
    <text evidence="1">The sequence shown here is derived from an EMBL/GenBank/DDBJ whole genome shotgun (WGS) entry which is preliminary data.</text>
</comment>
<accession>A0A3D3RF21</accession>
<sequence length="69" mass="7338">MARNLSDCSGVTRRNFVQAGLLGAGGLGLADLMKLKAEASIPAKQQDTNVILFWLSGGPGHMETWDPKP</sequence>